<keyword evidence="3" id="KW-1185">Reference proteome</keyword>
<evidence type="ECO:0008006" key="4">
    <source>
        <dbReference type="Google" id="ProtNLM"/>
    </source>
</evidence>
<evidence type="ECO:0000313" key="2">
    <source>
        <dbReference type="EMBL" id="CAH0528728.1"/>
    </source>
</evidence>
<protein>
    <recommendedName>
        <fullName evidence="4">Porin</fullName>
    </recommendedName>
</protein>
<evidence type="ECO:0000256" key="1">
    <source>
        <dbReference type="SAM" id="SignalP"/>
    </source>
</evidence>
<keyword evidence="1" id="KW-0732">Signal</keyword>
<sequence>MKKASILLIAAVMAPAALAAKGSFYLNQAYTDTIEAGIEVNDNNVLFGIEKDDSASRFRMEGYVGYKFNDHISSVLKYRESDNEKLYDDTRWRSETTFSKLGTPEWLLRDVRVRIDHFPETNSNNSERGELRLRNRVRFGKKFQWVFVPEILDINHVDSDDSSRWQVQPTNEFHYKVNKATVSYYFSPRYTVRGQEGWNRIRHTFEVQQRFDNKWRLRAGLRKESTRDIHNGATDWKEDFQYRLSADYIF</sequence>
<dbReference type="RefSeq" id="WP_237485636.1">
    <property type="nucleotide sequence ID" value="NZ_CAKLCM010000003.1"/>
</dbReference>
<reference evidence="2" key="1">
    <citation type="submission" date="2021-12" db="EMBL/GenBank/DDBJ databases">
        <authorList>
            <person name="Rodrigo-Torres L."/>
            <person name="Arahal R. D."/>
            <person name="Lucena T."/>
        </authorList>
    </citation>
    <scope>NUCLEOTIDE SEQUENCE</scope>
    <source>
        <strain evidence="2">CECT 8226</strain>
    </source>
</reference>
<dbReference type="Proteomes" id="UP000838160">
    <property type="component" value="Unassembled WGS sequence"/>
</dbReference>
<proteinExistence type="predicted"/>
<accession>A0ABN8DLG1</accession>
<dbReference type="EMBL" id="CAKLCM010000003">
    <property type="protein sequence ID" value="CAH0528728.1"/>
    <property type="molecule type" value="Genomic_DNA"/>
</dbReference>
<comment type="caution">
    <text evidence="2">The sequence shown here is derived from an EMBL/GenBank/DDBJ whole genome shotgun (WGS) entry which is preliminary data.</text>
</comment>
<name>A0ABN8DLG1_9VIBR</name>
<feature type="signal peptide" evidence="1">
    <location>
        <begin position="1"/>
        <end position="19"/>
    </location>
</feature>
<gene>
    <name evidence="2" type="ORF">VHP8226_02754</name>
</gene>
<organism evidence="2 3">
    <name type="scientific">Vibrio hippocampi</name>
    <dbReference type="NCBI Taxonomy" id="654686"/>
    <lineage>
        <taxon>Bacteria</taxon>
        <taxon>Pseudomonadati</taxon>
        <taxon>Pseudomonadota</taxon>
        <taxon>Gammaproteobacteria</taxon>
        <taxon>Vibrionales</taxon>
        <taxon>Vibrionaceae</taxon>
        <taxon>Vibrio</taxon>
    </lineage>
</organism>
<feature type="chain" id="PRO_5046615467" description="Porin" evidence="1">
    <location>
        <begin position="20"/>
        <end position="250"/>
    </location>
</feature>
<evidence type="ECO:0000313" key="3">
    <source>
        <dbReference type="Proteomes" id="UP000838160"/>
    </source>
</evidence>